<dbReference type="EMBL" id="MHRT01000001">
    <property type="protein sequence ID" value="OHA29705.1"/>
    <property type="molecule type" value="Genomic_DNA"/>
</dbReference>
<accession>A0A1G2N0I6</accession>
<protein>
    <submittedName>
        <fullName evidence="2">Uncharacterized protein</fullName>
    </submittedName>
</protein>
<feature type="transmembrane region" description="Helical" evidence="1">
    <location>
        <begin position="59"/>
        <end position="78"/>
    </location>
</feature>
<dbReference type="AlphaFoldDB" id="A0A1G2N0I6"/>
<name>A0A1G2N0I6_9BACT</name>
<organism evidence="2 3">
    <name type="scientific">Candidatus Taylorbacteria bacterium RIFCSPHIGHO2_12_FULL_45_16</name>
    <dbReference type="NCBI Taxonomy" id="1802315"/>
    <lineage>
        <taxon>Bacteria</taxon>
        <taxon>Candidatus Tayloriibacteriota</taxon>
    </lineage>
</organism>
<gene>
    <name evidence="2" type="ORF">A3F51_03185</name>
</gene>
<dbReference type="Proteomes" id="UP000178089">
    <property type="component" value="Unassembled WGS sequence"/>
</dbReference>
<evidence type="ECO:0000313" key="3">
    <source>
        <dbReference type="Proteomes" id="UP000178089"/>
    </source>
</evidence>
<feature type="transmembrane region" description="Helical" evidence="1">
    <location>
        <begin position="30"/>
        <end position="47"/>
    </location>
</feature>
<keyword evidence="1" id="KW-1133">Transmembrane helix</keyword>
<feature type="transmembrane region" description="Helical" evidence="1">
    <location>
        <begin position="108"/>
        <end position="131"/>
    </location>
</feature>
<feature type="transmembrane region" description="Helical" evidence="1">
    <location>
        <begin position="152"/>
        <end position="171"/>
    </location>
</feature>
<reference evidence="2 3" key="1">
    <citation type="journal article" date="2016" name="Nat. Commun.">
        <title>Thousands of microbial genomes shed light on interconnected biogeochemical processes in an aquifer system.</title>
        <authorList>
            <person name="Anantharaman K."/>
            <person name="Brown C.T."/>
            <person name="Hug L.A."/>
            <person name="Sharon I."/>
            <person name="Castelle C.J."/>
            <person name="Probst A.J."/>
            <person name="Thomas B.C."/>
            <person name="Singh A."/>
            <person name="Wilkins M.J."/>
            <person name="Karaoz U."/>
            <person name="Brodie E.L."/>
            <person name="Williams K.H."/>
            <person name="Hubbard S.S."/>
            <person name="Banfield J.F."/>
        </authorList>
    </citation>
    <scope>NUCLEOTIDE SEQUENCE [LARGE SCALE GENOMIC DNA]</scope>
</reference>
<sequence length="173" mass="19856">MKISRIKYVIFACVDAFFAIQFFSERAAQLLPFLILPFVFILFLAFFQNPQSFIHQWNSWLAQIVKFAFILVGLYIFYKVGHFPVLNDFLVKSSDVPYLLNVGRVEGIVFVFLATFSQICFIIGIIFNLLAFSFPKKFGENVSDYQISFFKALVPTIIFTAVFTFGLAYVGSL</sequence>
<keyword evidence="1" id="KW-0812">Transmembrane</keyword>
<comment type="caution">
    <text evidence="2">The sequence shown here is derived from an EMBL/GenBank/DDBJ whole genome shotgun (WGS) entry which is preliminary data.</text>
</comment>
<evidence type="ECO:0000313" key="2">
    <source>
        <dbReference type="EMBL" id="OHA29705.1"/>
    </source>
</evidence>
<evidence type="ECO:0000256" key="1">
    <source>
        <dbReference type="SAM" id="Phobius"/>
    </source>
</evidence>
<feature type="transmembrane region" description="Helical" evidence="1">
    <location>
        <begin position="7"/>
        <end position="24"/>
    </location>
</feature>
<keyword evidence="1" id="KW-0472">Membrane</keyword>
<proteinExistence type="predicted"/>
<dbReference type="STRING" id="1802315.A3F51_03185"/>